<accession>A0AAU9QE27</accession>
<evidence type="ECO:0000313" key="2">
    <source>
        <dbReference type="Proteomes" id="UP001295462"/>
    </source>
</evidence>
<comment type="caution">
    <text evidence="1">The sequence shown here is derived from an EMBL/GenBank/DDBJ whole genome shotgun (WGS) entry which is preliminary data.</text>
</comment>
<dbReference type="EMBL" id="CAKMUD010000001">
    <property type="protein sequence ID" value="CAH1566104.1"/>
    <property type="molecule type" value="Genomic_DNA"/>
</dbReference>
<evidence type="ECO:0000313" key="1">
    <source>
        <dbReference type="EMBL" id="CAH1566104.1"/>
    </source>
</evidence>
<reference evidence="1" key="1">
    <citation type="submission" date="2022-01" db="EMBL/GenBank/DDBJ databases">
        <authorList>
            <person name="Lagorce A."/>
        </authorList>
    </citation>
    <scope>NUCLEOTIDE SEQUENCE</scope>
    <source>
        <strain evidence="1">Th15_F1_A12</strain>
    </source>
</reference>
<name>A0AAU9QE27_9VIBR</name>
<protein>
    <submittedName>
        <fullName evidence="1">Uncharacterized protein</fullName>
    </submittedName>
</protein>
<sequence>MHPHLETLIYLRLIFEYKNEKNLRLLIKHLMCFAYIRRTNEVKFNN</sequence>
<organism evidence="1 2">
    <name type="scientific">Vibrio jasicida</name>
    <dbReference type="NCBI Taxonomy" id="766224"/>
    <lineage>
        <taxon>Bacteria</taxon>
        <taxon>Pseudomonadati</taxon>
        <taxon>Pseudomonadota</taxon>
        <taxon>Gammaproteobacteria</taxon>
        <taxon>Vibrionales</taxon>
        <taxon>Vibrionaceae</taxon>
        <taxon>Vibrio</taxon>
    </lineage>
</organism>
<dbReference type="Proteomes" id="UP001295462">
    <property type="component" value="Unassembled WGS sequence"/>
</dbReference>
<proteinExistence type="predicted"/>
<dbReference type="AlphaFoldDB" id="A0AAU9QE27"/>
<gene>
    <name evidence="1" type="ORF">THF1A12_10446</name>
</gene>